<dbReference type="Proteomes" id="UP000439986">
    <property type="component" value="Unassembled WGS sequence"/>
</dbReference>
<evidence type="ECO:0000256" key="2">
    <source>
        <dbReference type="SAM" id="SignalP"/>
    </source>
</evidence>
<dbReference type="PANTHER" id="PTHR42776:SF27">
    <property type="entry name" value="DIPEPTIDYL PEPTIDASE FAMILY MEMBER 6"/>
    <property type="match status" value="1"/>
</dbReference>
<dbReference type="PANTHER" id="PTHR42776">
    <property type="entry name" value="SERINE PEPTIDASE S9 FAMILY MEMBER"/>
    <property type="match status" value="1"/>
</dbReference>
<dbReference type="SUPFAM" id="SSF82171">
    <property type="entry name" value="DPP6 N-terminal domain-like"/>
    <property type="match status" value="1"/>
</dbReference>
<keyword evidence="1" id="KW-0378">Hydrolase</keyword>
<dbReference type="RefSeq" id="WP_154356502.1">
    <property type="nucleotide sequence ID" value="NZ_WKJL01000002.1"/>
</dbReference>
<comment type="caution">
    <text evidence="4">The sequence shown here is derived from an EMBL/GenBank/DDBJ whole genome shotgun (WGS) entry which is preliminary data.</text>
</comment>
<dbReference type="AlphaFoldDB" id="A0A844D7E6"/>
<dbReference type="Pfam" id="PF00326">
    <property type="entry name" value="Peptidase_S9"/>
    <property type="match status" value="1"/>
</dbReference>
<organism evidence="4 5">
    <name type="scientific">Duganella aquatilis</name>
    <dbReference type="NCBI Taxonomy" id="2666082"/>
    <lineage>
        <taxon>Bacteria</taxon>
        <taxon>Pseudomonadati</taxon>
        <taxon>Pseudomonadota</taxon>
        <taxon>Betaproteobacteria</taxon>
        <taxon>Burkholderiales</taxon>
        <taxon>Oxalobacteraceae</taxon>
        <taxon>Telluria group</taxon>
        <taxon>Duganella</taxon>
    </lineage>
</organism>
<dbReference type="InterPro" id="IPR001375">
    <property type="entry name" value="Peptidase_S9_cat"/>
</dbReference>
<dbReference type="GO" id="GO:0006508">
    <property type="term" value="P:proteolysis"/>
    <property type="evidence" value="ECO:0007669"/>
    <property type="project" value="InterPro"/>
</dbReference>
<reference evidence="4 5" key="1">
    <citation type="submission" date="2019-11" db="EMBL/GenBank/DDBJ databases">
        <title>Novel species isolated from a subtropical stream in China.</title>
        <authorList>
            <person name="Lu H."/>
        </authorList>
    </citation>
    <scope>NUCLEOTIDE SEQUENCE [LARGE SCALE GENOMIC DNA]</scope>
    <source>
        <strain evidence="4 5">FT26W</strain>
    </source>
</reference>
<name>A0A844D7E6_9BURK</name>
<feature type="signal peptide" evidence="2">
    <location>
        <begin position="1"/>
        <end position="18"/>
    </location>
</feature>
<dbReference type="InterPro" id="IPR029058">
    <property type="entry name" value="AB_hydrolase_fold"/>
</dbReference>
<feature type="chain" id="PRO_5032637275" evidence="2">
    <location>
        <begin position="19"/>
        <end position="650"/>
    </location>
</feature>
<dbReference type="Gene3D" id="3.40.50.1820">
    <property type="entry name" value="alpha/beta hydrolase"/>
    <property type="match status" value="1"/>
</dbReference>
<evidence type="ECO:0000256" key="1">
    <source>
        <dbReference type="ARBA" id="ARBA00022801"/>
    </source>
</evidence>
<gene>
    <name evidence="4" type="ORF">GJ698_04965</name>
</gene>
<sequence length="650" mass="73211">MRLPLFMLAATFPLVALGQAMPPLVPVTSFAKMDQYYNPVMSPDGKHLAITVRVPVDARTVPMVSFYSLPDLKLEGTVRMPAFEVPASYTWVGNTRVVVQKAIEVGSRERPQITGELLAMDFDGKHQQYLYGWDVSMYGRNRYSPDEGYAYPVYVYRQMNDHLLVGTYQWDLDQSSLYDFDSRNGLRKLVATVKSPRASFVVDNAGKPRFATGTDEEGYDLVWRLNDATSAWEKFQLQQNDTRLTPFGFSPDNRTFYAWQAEAEGRVKVISEDVAGGNRKLLAEDTLGSVGSLEFGGPEETPLVVYSALGRPKVTYLDPANPDTPLLKDMARQFPDHVVRLVSESADQSQVLFWVISDRDPGAYYLYNRKTNKADMLFASMDEIDPEHMAVRRPVLFKARDGQEIDGYLTLPAFKTAHKPPLILIPHGGPYGYRDSWYFDSDAQFLANRGYAVLQVNFRASGGRGEGFERQGYRQWGGKIMDDLVDGVKWAVAQGEVDGSKMCVYGVSFGGYSALMLASREPDLFKCAVGYAGVYDVGLLQTEEGVAGNSRRIAWNKRVFSEDKAEWARYSPNLHADTIKAGVLLIHGGKDKRAPKEHAFLMKAALEKAGHPPEWYYVDYEGHGFYDTENQVEVYRRLETFFAKYLGKPR</sequence>
<proteinExistence type="predicted"/>
<feature type="domain" description="Peptidase S9 prolyl oligopeptidase catalytic" evidence="3">
    <location>
        <begin position="437"/>
        <end position="648"/>
    </location>
</feature>
<dbReference type="EMBL" id="WKJL01000002">
    <property type="protein sequence ID" value="MRW83440.1"/>
    <property type="molecule type" value="Genomic_DNA"/>
</dbReference>
<protein>
    <submittedName>
        <fullName evidence="4">Prolyl oligopeptidase family serine peptidase</fullName>
    </submittedName>
</protein>
<dbReference type="SUPFAM" id="SSF53474">
    <property type="entry name" value="alpha/beta-Hydrolases"/>
    <property type="match status" value="1"/>
</dbReference>
<accession>A0A844D7E6</accession>
<dbReference type="GO" id="GO:0004252">
    <property type="term" value="F:serine-type endopeptidase activity"/>
    <property type="evidence" value="ECO:0007669"/>
    <property type="project" value="TreeGrafter"/>
</dbReference>
<keyword evidence="5" id="KW-1185">Reference proteome</keyword>
<evidence type="ECO:0000259" key="3">
    <source>
        <dbReference type="Pfam" id="PF00326"/>
    </source>
</evidence>
<evidence type="ECO:0000313" key="5">
    <source>
        <dbReference type="Proteomes" id="UP000439986"/>
    </source>
</evidence>
<evidence type="ECO:0000313" key="4">
    <source>
        <dbReference type="EMBL" id="MRW83440.1"/>
    </source>
</evidence>
<keyword evidence="2" id="KW-0732">Signal</keyword>